<evidence type="ECO:0000256" key="2">
    <source>
        <dbReference type="ARBA" id="ARBA00022448"/>
    </source>
</evidence>
<feature type="domain" description="FAD-binding FR-type" evidence="6">
    <location>
        <begin position="47"/>
        <end position="204"/>
    </location>
</feature>
<dbReference type="InterPro" id="IPR039261">
    <property type="entry name" value="FNR_nucleotide-bd"/>
</dbReference>
<name>A0A5N5DS23_9PEZI</name>
<evidence type="ECO:0000256" key="4">
    <source>
        <dbReference type="ARBA" id="ARBA00023002"/>
    </source>
</evidence>
<evidence type="ECO:0000256" key="3">
    <source>
        <dbReference type="ARBA" id="ARBA00022982"/>
    </source>
</evidence>
<dbReference type="CDD" id="cd06186">
    <property type="entry name" value="NOX_Duox_like_FAD_NADP"/>
    <property type="match status" value="1"/>
</dbReference>
<dbReference type="SUPFAM" id="SSF52343">
    <property type="entry name" value="Ferredoxin reductase-like, C-terminal NADP-linked domain"/>
    <property type="match status" value="1"/>
</dbReference>
<dbReference type="InterPro" id="IPR013121">
    <property type="entry name" value="Fe_red_NAD-bd_6"/>
</dbReference>
<evidence type="ECO:0000313" key="8">
    <source>
        <dbReference type="Proteomes" id="UP000325902"/>
    </source>
</evidence>
<feature type="region of interest" description="Disordered" evidence="5">
    <location>
        <begin position="107"/>
        <end position="127"/>
    </location>
</feature>
<dbReference type="Proteomes" id="UP000325902">
    <property type="component" value="Unassembled WGS sequence"/>
</dbReference>
<sequence length="377" mass="40972">MSDRHTSKFTSREYNVYLWPLVAVWAFDRLLRLLRLLYCNLRASLDKSVSRAPFATVRYSAATDVIRIHIQSSSLPLKPGPGQYYYLYQPFALKGWENHPFSLGAYSTQQEASSRAQPRIDEASSKEMTTTAAAATGVISSSESSSSLSDAAGADVPNDFVFWVRPYDGWTRRLRDQCLKSTDSESSIEPSLLIEGPYGHSKPLHTFDTVVLIAGGTGIAAAAPYMIDHQARCSSTNPSYRTRTTKIKLVWAVKQAAFLRDVCNNELATALQREDTQCALFATSGAAGARGDGGDGEDGAEEEGAMAAGEGFEIHHGRPDVAAIVAETAREAMEGGARTAVFVCGPAGMVDETRAAVHAEMKKGCRLISYVEECFGW</sequence>
<evidence type="ECO:0000256" key="5">
    <source>
        <dbReference type="SAM" id="MobiDB-lite"/>
    </source>
</evidence>
<dbReference type="EMBL" id="VCHE01000004">
    <property type="protein sequence ID" value="KAB2580161.1"/>
    <property type="molecule type" value="Genomic_DNA"/>
</dbReference>
<dbReference type="Pfam" id="PF08022">
    <property type="entry name" value="FAD_binding_8"/>
    <property type="match status" value="1"/>
</dbReference>
<dbReference type="InterPro" id="IPR013112">
    <property type="entry name" value="FAD-bd_8"/>
</dbReference>
<keyword evidence="8" id="KW-1185">Reference proteome</keyword>
<dbReference type="GO" id="GO:0006879">
    <property type="term" value="P:intracellular iron ion homeostasis"/>
    <property type="evidence" value="ECO:0007669"/>
    <property type="project" value="TreeGrafter"/>
</dbReference>
<dbReference type="PANTHER" id="PTHR32361">
    <property type="entry name" value="FERRIC/CUPRIC REDUCTASE TRANSMEMBRANE COMPONENT"/>
    <property type="match status" value="1"/>
</dbReference>
<organism evidence="7 8">
    <name type="scientific">Lasiodiplodia theobromae</name>
    <dbReference type="NCBI Taxonomy" id="45133"/>
    <lineage>
        <taxon>Eukaryota</taxon>
        <taxon>Fungi</taxon>
        <taxon>Dikarya</taxon>
        <taxon>Ascomycota</taxon>
        <taxon>Pezizomycotina</taxon>
        <taxon>Dothideomycetes</taxon>
        <taxon>Dothideomycetes incertae sedis</taxon>
        <taxon>Botryosphaeriales</taxon>
        <taxon>Botryosphaeriaceae</taxon>
        <taxon>Lasiodiplodia</taxon>
    </lineage>
</organism>
<feature type="compositionally biased region" description="Polar residues" evidence="5">
    <location>
        <begin position="107"/>
        <end position="116"/>
    </location>
</feature>
<dbReference type="AlphaFoldDB" id="A0A5N5DS23"/>
<dbReference type="Gene3D" id="3.40.50.80">
    <property type="entry name" value="Nucleotide-binding domain of ferredoxin-NADP reductase (FNR) module"/>
    <property type="match status" value="1"/>
</dbReference>
<evidence type="ECO:0000256" key="1">
    <source>
        <dbReference type="ARBA" id="ARBA00006278"/>
    </source>
</evidence>
<comment type="similarity">
    <text evidence="1">Belongs to the ferric reductase (FRE) family.</text>
</comment>
<proteinExistence type="inferred from homology"/>
<reference evidence="7 8" key="1">
    <citation type="journal article" date="2019" name="Sci. Rep.">
        <title>A multi-omics analysis of the grapevine pathogen Lasiodiplodia theobromae reveals that temperature affects the expression of virulence- and pathogenicity-related genes.</title>
        <authorList>
            <person name="Felix C."/>
            <person name="Meneses R."/>
            <person name="Goncalves M.F.M."/>
            <person name="Tilleman L."/>
            <person name="Duarte A.S."/>
            <person name="Jorrin-Novo J.V."/>
            <person name="Van de Peer Y."/>
            <person name="Deforce D."/>
            <person name="Van Nieuwerburgh F."/>
            <person name="Esteves A.C."/>
            <person name="Alves A."/>
        </authorList>
    </citation>
    <scope>NUCLEOTIDE SEQUENCE [LARGE SCALE GENOMIC DNA]</scope>
    <source>
        <strain evidence="7 8">LA-SOL3</strain>
    </source>
</reference>
<keyword evidence="3" id="KW-0249">Electron transport</keyword>
<dbReference type="GO" id="GO:0005886">
    <property type="term" value="C:plasma membrane"/>
    <property type="evidence" value="ECO:0007669"/>
    <property type="project" value="TreeGrafter"/>
</dbReference>
<dbReference type="Pfam" id="PF08030">
    <property type="entry name" value="NAD_binding_6"/>
    <property type="match status" value="1"/>
</dbReference>
<keyword evidence="2" id="KW-0813">Transport</keyword>
<evidence type="ECO:0000259" key="6">
    <source>
        <dbReference type="PROSITE" id="PS51384"/>
    </source>
</evidence>
<dbReference type="GO" id="GO:0000293">
    <property type="term" value="F:ferric-chelate reductase activity"/>
    <property type="evidence" value="ECO:0007669"/>
    <property type="project" value="TreeGrafter"/>
</dbReference>
<gene>
    <name evidence="7" type="ORF">DBV05_g1229</name>
</gene>
<dbReference type="PROSITE" id="PS51384">
    <property type="entry name" value="FAD_FR"/>
    <property type="match status" value="1"/>
</dbReference>
<dbReference type="GO" id="GO:0006826">
    <property type="term" value="P:iron ion transport"/>
    <property type="evidence" value="ECO:0007669"/>
    <property type="project" value="TreeGrafter"/>
</dbReference>
<comment type="caution">
    <text evidence="7">The sequence shown here is derived from an EMBL/GenBank/DDBJ whole genome shotgun (WGS) entry which is preliminary data.</text>
</comment>
<accession>A0A5N5DS23</accession>
<dbReference type="GO" id="GO:0015677">
    <property type="term" value="P:copper ion import"/>
    <property type="evidence" value="ECO:0007669"/>
    <property type="project" value="TreeGrafter"/>
</dbReference>
<dbReference type="PANTHER" id="PTHR32361:SF9">
    <property type="entry name" value="FERRIC REDUCTASE TRANSMEMBRANE COMPONENT 3-RELATED"/>
    <property type="match status" value="1"/>
</dbReference>
<dbReference type="InterPro" id="IPR051410">
    <property type="entry name" value="Ferric/Cupric_Reductase"/>
</dbReference>
<keyword evidence="4" id="KW-0560">Oxidoreductase</keyword>
<protein>
    <recommendedName>
        <fullName evidence="6">FAD-binding FR-type domain-containing protein</fullName>
    </recommendedName>
</protein>
<dbReference type="OrthoDB" id="167398at2759"/>
<dbReference type="InterPro" id="IPR017927">
    <property type="entry name" value="FAD-bd_FR_type"/>
</dbReference>
<evidence type="ECO:0000313" key="7">
    <source>
        <dbReference type="EMBL" id="KAB2580161.1"/>
    </source>
</evidence>